<comment type="caution">
    <text evidence="2">The sequence shown here is derived from an EMBL/GenBank/DDBJ whole genome shotgun (WGS) entry which is preliminary data.</text>
</comment>
<dbReference type="AlphaFoldDB" id="X1BX72"/>
<reference evidence="2" key="1">
    <citation type="journal article" date="2014" name="Front. Microbiol.">
        <title>High frequency of phylogenetically diverse reductive dehalogenase-homologous genes in deep subseafloor sedimentary metagenomes.</title>
        <authorList>
            <person name="Kawai M."/>
            <person name="Futagami T."/>
            <person name="Toyoda A."/>
            <person name="Takaki Y."/>
            <person name="Nishi S."/>
            <person name="Hori S."/>
            <person name="Arai W."/>
            <person name="Tsubouchi T."/>
            <person name="Morono Y."/>
            <person name="Uchiyama I."/>
            <person name="Ito T."/>
            <person name="Fujiyama A."/>
            <person name="Inagaki F."/>
            <person name="Takami H."/>
        </authorList>
    </citation>
    <scope>NUCLEOTIDE SEQUENCE</scope>
    <source>
        <strain evidence="2">Expedition CK06-06</strain>
    </source>
</reference>
<name>X1BX72_9ZZZZ</name>
<feature type="non-terminal residue" evidence="2">
    <location>
        <position position="175"/>
    </location>
</feature>
<evidence type="ECO:0000259" key="1">
    <source>
        <dbReference type="Pfam" id="PF13649"/>
    </source>
</evidence>
<dbReference type="SUPFAM" id="SSF53335">
    <property type="entry name" value="S-adenosyl-L-methionine-dependent methyltransferases"/>
    <property type="match status" value="1"/>
</dbReference>
<dbReference type="InterPro" id="IPR029063">
    <property type="entry name" value="SAM-dependent_MTases_sf"/>
</dbReference>
<feature type="domain" description="Methyltransferase" evidence="1">
    <location>
        <begin position="18"/>
        <end position="109"/>
    </location>
</feature>
<proteinExistence type="predicted"/>
<dbReference type="CDD" id="cd02440">
    <property type="entry name" value="AdoMet_MTases"/>
    <property type="match status" value="1"/>
</dbReference>
<evidence type="ECO:0000313" key="2">
    <source>
        <dbReference type="EMBL" id="GAG99615.1"/>
    </source>
</evidence>
<accession>X1BX72</accession>
<sequence length="175" mass="20156">MWDDWVLATLPYLNRHKILELGHGTGKLLLPLHKSGVNIFGIDESKQMGQLARLHLQRNGYKPQIINASAQYLPIKSDWFEQVVATFPSEYIIDVRTLKEVERVLQPSGELIVLPYAWITGRSWYKRLASWIFKITGQAPEWSNHFDKPFKLMGFDAKVHKVELESSELPIITAT</sequence>
<dbReference type="Pfam" id="PF13649">
    <property type="entry name" value="Methyltransf_25"/>
    <property type="match status" value="1"/>
</dbReference>
<organism evidence="2">
    <name type="scientific">marine sediment metagenome</name>
    <dbReference type="NCBI Taxonomy" id="412755"/>
    <lineage>
        <taxon>unclassified sequences</taxon>
        <taxon>metagenomes</taxon>
        <taxon>ecological metagenomes</taxon>
    </lineage>
</organism>
<dbReference type="EMBL" id="BART01027976">
    <property type="protein sequence ID" value="GAG99615.1"/>
    <property type="molecule type" value="Genomic_DNA"/>
</dbReference>
<dbReference type="InterPro" id="IPR041698">
    <property type="entry name" value="Methyltransf_25"/>
</dbReference>
<gene>
    <name evidence="2" type="ORF">S01H4_49460</name>
</gene>
<dbReference type="Gene3D" id="3.40.50.150">
    <property type="entry name" value="Vaccinia Virus protein VP39"/>
    <property type="match status" value="1"/>
</dbReference>
<protein>
    <recommendedName>
        <fullName evidence="1">Methyltransferase domain-containing protein</fullName>
    </recommendedName>
</protein>